<name>A0A317JNA2_9BACT</name>
<accession>A0A317JNA2</accession>
<gene>
    <name evidence="1" type="ORF">C5B42_03555</name>
</gene>
<comment type="caution">
    <text evidence="1">The sequence shown here is derived from an EMBL/GenBank/DDBJ whole genome shotgun (WGS) entry which is preliminary data.</text>
</comment>
<sequence length="232" mass="26408">MATSAEQQLADRILDWVHKRPAIEVNNTPSRLTSLFSKEKAEYEEVLADPTVDVSPFRDPRVLEEVGDLINYAVQIAALLNIDFFSLIGYTDVPTPSNPSEEIPSHLEHEMKDHLLYTARVITMCLAHGIDPLPFASLKVDYNDVRFDKSEFGTDASYKEAYARIKQTEYEIGLKDVLYEQIRWMVSSLERSKSLPELPYIFLLPPTDMASTQLISQRPVFAMAQELPITLK</sequence>
<dbReference type="AlphaFoldDB" id="A0A317JNA2"/>
<reference evidence="1 2" key="1">
    <citation type="submission" date="2018-02" db="EMBL/GenBank/DDBJ databases">
        <title>Genomic Reconstructions from Amazon Rainforest and Pasture Soil Reveal Novel Insights into the Physiology of Candidate Phyla in Tropical Sites.</title>
        <authorList>
            <person name="Kroeger M.E."/>
            <person name="Delmont T."/>
            <person name="Eren A.M."/>
            <person name="Guo J."/>
            <person name="Meyer K.M."/>
            <person name="Khan K."/>
            <person name="Rodrigues J.L.M."/>
            <person name="Bohannan B.J.M."/>
            <person name="Tringe S."/>
            <person name="Borges C.D."/>
            <person name="Tiedje J."/>
            <person name="Tsai S.M."/>
            <person name="Nusslein K."/>
        </authorList>
    </citation>
    <scope>NUCLEOTIDE SEQUENCE [LARGE SCALE GENOMIC DNA]</scope>
    <source>
        <strain evidence="1">Amazon FNV 2010 28 9</strain>
    </source>
</reference>
<evidence type="ECO:0000313" key="1">
    <source>
        <dbReference type="EMBL" id="PWU23214.1"/>
    </source>
</evidence>
<dbReference type="Proteomes" id="UP000246104">
    <property type="component" value="Unassembled WGS sequence"/>
</dbReference>
<organism evidence="1 2">
    <name type="scientific">Candidatus Cerribacteria bacterium 'Amazon FNV 2010 28 9'</name>
    <dbReference type="NCBI Taxonomy" id="2081795"/>
    <lineage>
        <taxon>Bacteria</taxon>
        <taxon>Candidatus Cerribacteria</taxon>
    </lineage>
</organism>
<proteinExistence type="predicted"/>
<dbReference type="EMBL" id="PSRQ01000042">
    <property type="protein sequence ID" value="PWU23214.1"/>
    <property type="molecule type" value="Genomic_DNA"/>
</dbReference>
<evidence type="ECO:0000313" key="2">
    <source>
        <dbReference type="Proteomes" id="UP000246104"/>
    </source>
</evidence>
<protein>
    <submittedName>
        <fullName evidence="1">Uncharacterized protein</fullName>
    </submittedName>
</protein>